<dbReference type="GO" id="GO:0006260">
    <property type="term" value="P:DNA replication"/>
    <property type="evidence" value="ECO:0007669"/>
    <property type="project" value="UniProtKB-KW"/>
</dbReference>
<organism evidence="4 5">
    <name type="scientific">Cryobacterium zongtaii</name>
    <dbReference type="NCBI Taxonomy" id="1259217"/>
    <lineage>
        <taxon>Bacteria</taxon>
        <taxon>Bacillati</taxon>
        <taxon>Actinomycetota</taxon>
        <taxon>Actinomycetes</taxon>
        <taxon>Micrococcales</taxon>
        <taxon>Microbacteriaceae</taxon>
        <taxon>Cryobacterium</taxon>
    </lineage>
</organism>
<sequence>MPVLFLTLTMRHKGNERLDDLWDAKQEAWARVQKGYAFKSLKTQLGLTGFICATEVTYGPPQIGGKGWHVHLHVLLFMTQAIVEEEEFEARRVRIFQDWAAALSNMGLESPALNNQKGKPLGADLRAVRALDGIQNYFKKNAYLSSVDRISYELSSGNTSKKGRGERRKNKTPLQLFQAMIEDEGKRCPSERLWFDLPGRRADLRTKVTFEGDNRFLLHNPNRVGEVLADIGVLRTYLDPDSGEVWDRGEIFVEEMPRLKRHAAWFEFQTVVFGYESLTAPGKRPRTRQQITRSQRKAPRTRPLTFAEQLWNTALDAVGHGLTDEEIVQQHRGGFDHALISAASWRNVLASDNEAQVALQEALESSDAEALRVAEELGIDLRIIGQDQPGITEPDESDLQRQKVLREIRLAEMRDMNTRMAAREKARGRNRSAASESA</sequence>
<evidence type="ECO:0000313" key="4">
    <source>
        <dbReference type="EMBL" id="POH68958.1"/>
    </source>
</evidence>
<keyword evidence="2" id="KW-0235">DNA replication</keyword>
<reference evidence="4 5" key="1">
    <citation type="submission" date="2018-01" db="EMBL/GenBank/DDBJ databases">
        <title>Cryobacterium sp. nov., from glaciers in China.</title>
        <authorList>
            <person name="Liu Q."/>
            <person name="Xin Y.-H."/>
        </authorList>
    </citation>
    <scope>NUCLEOTIDE SEQUENCE [LARGE SCALE GENOMIC DNA]</scope>
    <source>
        <strain evidence="4 5">TMN-42</strain>
    </source>
</reference>
<dbReference type="Proteomes" id="UP000237340">
    <property type="component" value="Unassembled WGS sequence"/>
</dbReference>
<gene>
    <name evidence="4" type="ORF">C3B61_03395</name>
</gene>
<comment type="similarity">
    <text evidence="1">Belongs to the Gram-positive plasmids replication protein type 1 family.</text>
</comment>
<keyword evidence="5" id="KW-1185">Reference proteome</keyword>
<proteinExistence type="inferred from homology"/>
<feature type="compositionally biased region" description="Basic and acidic residues" evidence="3">
    <location>
        <begin position="416"/>
        <end position="427"/>
    </location>
</feature>
<dbReference type="GO" id="GO:0003677">
    <property type="term" value="F:DNA binding"/>
    <property type="evidence" value="ECO:0007669"/>
    <property type="project" value="InterPro"/>
</dbReference>
<accession>A0A2S3ZKU8</accession>
<feature type="region of interest" description="Disordered" evidence="3">
    <location>
        <begin position="416"/>
        <end position="438"/>
    </location>
</feature>
<evidence type="ECO:0000313" key="5">
    <source>
        <dbReference type="Proteomes" id="UP000237340"/>
    </source>
</evidence>
<evidence type="ECO:0000256" key="3">
    <source>
        <dbReference type="SAM" id="MobiDB-lite"/>
    </source>
</evidence>
<protein>
    <recommendedName>
        <fullName evidence="6">Replication protein</fullName>
    </recommendedName>
</protein>
<dbReference type="EMBL" id="PPXD01000005">
    <property type="protein sequence ID" value="POH68958.1"/>
    <property type="molecule type" value="Genomic_DNA"/>
</dbReference>
<evidence type="ECO:0000256" key="2">
    <source>
        <dbReference type="ARBA" id="ARBA00022705"/>
    </source>
</evidence>
<evidence type="ECO:0000256" key="1">
    <source>
        <dbReference type="ARBA" id="ARBA00008909"/>
    </source>
</evidence>
<comment type="caution">
    <text evidence="4">The sequence shown here is derived from an EMBL/GenBank/DDBJ whole genome shotgun (WGS) entry which is preliminary data.</text>
</comment>
<dbReference type="Pfam" id="PF01446">
    <property type="entry name" value="Rep_1"/>
    <property type="match status" value="1"/>
</dbReference>
<evidence type="ECO:0008006" key="6">
    <source>
        <dbReference type="Google" id="ProtNLM"/>
    </source>
</evidence>
<dbReference type="InterPro" id="IPR000989">
    <property type="entry name" value="Rep"/>
</dbReference>
<name>A0A2S3ZKU8_9MICO</name>
<dbReference type="AlphaFoldDB" id="A0A2S3ZKU8"/>